<dbReference type="RefSeq" id="WP_166453618.1">
    <property type="nucleotide sequence ID" value="NZ_JAAOMA010000044.1"/>
</dbReference>
<proteinExistence type="predicted"/>
<evidence type="ECO:0000313" key="7">
    <source>
        <dbReference type="EMBL" id="NHR07893.1"/>
    </source>
</evidence>
<dbReference type="Proteomes" id="UP001515641">
    <property type="component" value="Unassembled WGS sequence"/>
</dbReference>
<evidence type="ECO:0000313" key="8">
    <source>
        <dbReference type="Proteomes" id="UP001515641"/>
    </source>
</evidence>
<dbReference type="InterPro" id="IPR000182">
    <property type="entry name" value="GNAT_dom"/>
</dbReference>
<dbReference type="SUPFAM" id="SSF55729">
    <property type="entry name" value="Acyl-CoA N-acyltransferases (Nat)"/>
    <property type="match status" value="1"/>
</dbReference>
<dbReference type="EMBL" id="JAAOMA010000044">
    <property type="protein sequence ID" value="NHR07893.1"/>
    <property type="molecule type" value="Genomic_DNA"/>
</dbReference>
<comment type="catalytic activity">
    <reaction evidence="5">
        <text>glycyl-tRNA(Gly) + acetyl-CoA = N-acetylglycyl-tRNA(Gly) + CoA + H(+)</text>
        <dbReference type="Rhea" id="RHEA:81867"/>
        <dbReference type="Rhea" id="RHEA-COMP:9683"/>
        <dbReference type="Rhea" id="RHEA-COMP:19766"/>
        <dbReference type="ChEBI" id="CHEBI:15378"/>
        <dbReference type="ChEBI" id="CHEBI:57287"/>
        <dbReference type="ChEBI" id="CHEBI:57288"/>
        <dbReference type="ChEBI" id="CHEBI:78522"/>
        <dbReference type="ChEBI" id="CHEBI:232036"/>
    </reaction>
</comment>
<gene>
    <name evidence="7" type="ORF">HA052_22120</name>
</gene>
<dbReference type="PANTHER" id="PTHR36449:SF1">
    <property type="entry name" value="ACETYLTRANSFERASE"/>
    <property type="match status" value="1"/>
</dbReference>
<dbReference type="Gene3D" id="3.40.630.30">
    <property type="match status" value="1"/>
</dbReference>
<keyword evidence="1" id="KW-0678">Repressor</keyword>
<evidence type="ECO:0000256" key="4">
    <source>
        <dbReference type="ARBA" id="ARBA00023315"/>
    </source>
</evidence>
<protein>
    <submittedName>
        <fullName evidence="7">GNAT family N-acetyltransferase</fullName>
    </submittedName>
</protein>
<comment type="caution">
    <text evidence="7">The sequence shown here is derived from an EMBL/GenBank/DDBJ whole genome shotgun (WGS) entry which is preliminary data.</text>
</comment>
<evidence type="ECO:0000259" key="6">
    <source>
        <dbReference type="PROSITE" id="PS51186"/>
    </source>
</evidence>
<feature type="domain" description="N-acetyltransferase" evidence="6">
    <location>
        <begin position="19"/>
        <end position="179"/>
    </location>
</feature>
<keyword evidence="8" id="KW-1185">Reference proteome</keyword>
<dbReference type="CDD" id="cd04301">
    <property type="entry name" value="NAT_SF"/>
    <property type="match status" value="1"/>
</dbReference>
<dbReference type="PROSITE" id="PS51186">
    <property type="entry name" value="GNAT"/>
    <property type="match status" value="1"/>
</dbReference>
<evidence type="ECO:0000256" key="1">
    <source>
        <dbReference type="ARBA" id="ARBA00022491"/>
    </source>
</evidence>
<evidence type="ECO:0000256" key="3">
    <source>
        <dbReference type="ARBA" id="ARBA00022679"/>
    </source>
</evidence>
<keyword evidence="3" id="KW-0808">Transferase</keyword>
<name>A0ABX0LG26_9NEIS</name>
<keyword evidence="2" id="KW-1277">Toxin-antitoxin system</keyword>
<dbReference type="PANTHER" id="PTHR36449">
    <property type="entry name" value="ACETYLTRANSFERASE-RELATED"/>
    <property type="match status" value="1"/>
</dbReference>
<evidence type="ECO:0000256" key="5">
    <source>
        <dbReference type="ARBA" id="ARBA00049880"/>
    </source>
</evidence>
<accession>A0ABX0LG26</accession>
<sequence>MSFDFVFVPVIGTEDVQLERFSCGNEPLDQFLKQEARDYAEHGITTTTVVWVEGDMASPAAFFSLSNDVVRLTGGETGELGLPFLPVTNNFPAVKLTKFAVAQAYQRTGLGRELMKYIEGMVFVAKGMSAVRLLTLDSLPEDHVLNFYASNGFMRCEHEDRQRRHQRRRQTIPMFKDLYVAP</sequence>
<dbReference type="InterPro" id="IPR016181">
    <property type="entry name" value="Acyl_CoA_acyltransferase"/>
</dbReference>
<reference evidence="7 8" key="1">
    <citation type="submission" date="2020-03" db="EMBL/GenBank/DDBJ databases">
        <title>Draft genome sequence of environmentally isolated cultures.</title>
        <authorList>
            <person name="Wilson H.S."/>
            <person name="De Leon M.E."/>
        </authorList>
    </citation>
    <scope>NUCLEOTIDE SEQUENCE [LARGE SCALE GENOMIC DNA]</scope>
    <source>
        <strain evidence="7 8">HSC-31F16</strain>
    </source>
</reference>
<keyword evidence="4" id="KW-0012">Acyltransferase</keyword>
<evidence type="ECO:0000256" key="2">
    <source>
        <dbReference type="ARBA" id="ARBA00022649"/>
    </source>
</evidence>
<dbReference type="Pfam" id="PF13508">
    <property type="entry name" value="Acetyltransf_7"/>
    <property type="match status" value="1"/>
</dbReference>
<organism evidence="7 8">
    <name type="scientific">Chromobacterium fluminis</name>
    <dbReference type="NCBI Taxonomy" id="3044269"/>
    <lineage>
        <taxon>Bacteria</taxon>
        <taxon>Pseudomonadati</taxon>
        <taxon>Pseudomonadota</taxon>
        <taxon>Betaproteobacteria</taxon>
        <taxon>Neisseriales</taxon>
        <taxon>Chromobacteriaceae</taxon>
        <taxon>Chromobacterium</taxon>
    </lineage>
</organism>